<dbReference type="Proteomes" id="UP000772434">
    <property type="component" value="Unassembled WGS sequence"/>
</dbReference>
<evidence type="ECO:0000313" key="2">
    <source>
        <dbReference type="Proteomes" id="UP000772434"/>
    </source>
</evidence>
<dbReference type="AlphaFoldDB" id="A0A9P5PAZ2"/>
<protein>
    <submittedName>
        <fullName evidence="1">Uncharacterized protein</fullName>
    </submittedName>
</protein>
<keyword evidence="2" id="KW-1185">Reference proteome</keyword>
<comment type="caution">
    <text evidence="1">The sequence shown here is derived from an EMBL/GenBank/DDBJ whole genome shotgun (WGS) entry which is preliminary data.</text>
</comment>
<proteinExistence type="predicted"/>
<reference evidence="1" key="1">
    <citation type="submission" date="2020-11" db="EMBL/GenBank/DDBJ databases">
        <authorList>
            <consortium name="DOE Joint Genome Institute"/>
            <person name="Ahrendt S."/>
            <person name="Riley R."/>
            <person name="Andreopoulos W."/>
            <person name="Labutti K."/>
            <person name="Pangilinan J."/>
            <person name="Ruiz-Duenas F.J."/>
            <person name="Barrasa J.M."/>
            <person name="Sanchez-Garcia M."/>
            <person name="Camarero S."/>
            <person name="Miyauchi S."/>
            <person name="Serrano A."/>
            <person name="Linde D."/>
            <person name="Babiker R."/>
            <person name="Drula E."/>
            <person name="Ayuso-Fernandez I."/>
            <person name="Pacheco R."/>
            <person name="Padilla G."/>
            <person name="Ferreira P."/>
            <person name="Barriuso J."/>
            <person name="Kellner H."/>
            <person name="Castanera R."/>
            <person name="Alfaro M."/>
            <person name="Ramirez L."/>
            <person name="Pisabarro A.G."/>
            <person name="Kuo A."/>
            <person name="Tritt A."/>
            <person name="Lipzen A."/>
            <person name="He G."/>
            <person name="Yan M."/>
            <person name="Ng V."/>
            <person name="Cullen D."/>
            <person name="Martin F."/>
            <person name="Rosso M.-N."/>
            <person name="Henrissat B."/>
            <person name="Hibbett D."/>
            <person name="Martinez A.T."/>
            <person name="Grigoriev I.V."/>
        </authorList>
    </citation>
    <scope>NUCLEOTIDE SEQUENCE</scope>
    <source>
        <strain evidence="1">AH 40177</strain>
    </source>
</reference>
<name>A0A9P5PAZ2_9AGAR</name>
<organism evidence="1 2">
    <name type="scientific">Rhodocollybia butyracea</name>
    <dbReference type="NCBI Taxonomy" id="206335"/>
    <lineage>
        <taxon>Eukaryota</taxon>
        <taxon>Fungi</taxon>
        <taxon>Dikarya</taxon>
        <taxon>Basidiomycota</taxon>
        <taxon>Agaricomycotina</taxon>
        <taxon>Agaricomycetes</taxon>
        <taxon>Agaricomycetidae</taxon>
        <taxon>Agaricales</taxon>
        <taxon>Marasmiineae</taxon>
        <taxon>Omphalotaceae</taxon>
        <taxon>Rhodocollybia</taxon>
    </lineage>
</organism>
<feature type="non-terminal residue" evidence="1">
    <location>
        <position position="1"/>
    </location>
</feature>
<gene>
    <name evidence="1" type="ORF">BDP27DRAFT_1452928</name>
</gene>
<accession>A0A9P5PAZ2</accession>
<dbReference type="OrthoDB" id="10261556at2759"/>
<evidence type="ECO:0000313" key="1">
    <source>
        <dbReference type="EMBL" id="KAF9060011.1"/>
    </source>
</evidence>
<dbReference type="EMBL" id="JADNRY010000265">
    <property type="protein sequence ID" value="KAF9060011.1"/>
    <property type="molecule type" value="Genomic_DNA"/>
</dbReference>
<sequence>MQLGVTSLPLTQRNLMKAIHRHSQSNVVREKRLSLPLKHATKSFFHSLSQPQTVFFNNTSKLPFFGRPVGARCCDNCEPDNFLVHTIKVTYPYPTRVPCSTKPSEELSAAVTVALRNWRSNIIETDYPNQYTITGHYILDDNVIFKLA</sequence>